<dbReference type="SUPFAM" id="SSF53098">
    <property type="entry name" value="Ribonuclease H-like"/>
    <property type="match status" value="1"/>
</dbReference>
<dbReference type="AlphaFoldDB" id="A0AAD4ZRE2"/>
<gene>
    <name evidence="3" type="ORF">L3X38_005834</name>
</gene>
<dbReference type="InterPro" id="IPR053151">
    <property type="entry name" value="RNase_H-like"/>
</dbReference>
<dbReference type="GO" id="GO:0004523">
    <property type="term" value="F:RNA-DNA hybrid ribonuclease activity"/>
    <property type="evidence" value="ECO:0007669"/>
    <property type="project" value="InterPro"/>
</dbReference>
<dbReference type="EMBL" id="JAJFAZ020000001">
    <property type="protein sequence ID" value="KAI5352942.1"/>
    <property type="molecule type" value="Genomic_DNA"/>
</dbReference>
<comment type="caution">
    <text evidence="3">The sequence shown here is derived from an EMBL/GenBank/DDBJ whole genome shotgun (WGS) entry which is preliminary data.</text>
</comment>
<protein>
    <recommendedName>
        <fullName evidence="2">RNase H type-1 domain-containing protein</fullName>
    </recommendedName>
</protein>
<name>A0AAD4ZRE2_PRUDU</name>
<feature type="domain" description="RNase H type-1" evidence="2">
    <location>
        <begin position="27"/>
        <end position="87"/>
    </location>
</feature>
<dbReference type="Pfam" id="PF13456">
    <property type="entry name" value="RVT_3"/>
    <property type="match status" value="1"/>
</dbReference>
<evidence type="ECO:0000313" key="3">
    <source>
        <dbReference type="EMBL" id="KAI5352942.1"/>
    </source>
</evidence>
<dbReference type="CDD" id="cd06222">
    <property type="entry name" value="RNase_H_like"/>
    <property type="match status" value="1"/>
</dbReference>
<dbReference type="InterPro" id="IPR012337">
    <property type="entry name" value="RNaseH-like_sf"/>
</dbReference>
<evidence type="ECO:0000256" key="1">
    <source>
        <dbReference type="SAM" id="MobiDB-lite"/>
    </source>
</evidence>
<dbReference type="Proteomes" id="UP001054821">
    <property type="component" value="Chromosome 1"/>
</dbReference>
<dbReference type="InterPro" id="IPR002156">
    <property type="entry name" value="RNaseH_domain"/>
</dbReference>
<evidence type="ECO:0000259" key="2">
    <source>
        <dbReference type="Pfam" id="PF13456"/>
    </source>
</evidence>
<dbReference type="GO" id="GO:0003676">
    <property type="term" value="F:nucleic acid binding"/>
    <property type="evidence" value="ECO:0007669"/>
    <property type="project" value="InterPro"/>
</dbReference>
<accession>A0AAD4ZRE2</accession>
<keyword evidence="4" id="KW-1185">Reference proteome</keyword>
<dbReference type="InterPro" id="IPR044730">
    <property type="entry name" value="RNase_H-like_dom_plant"/>
</dbReference>
<feature type="region of interest" description="Disordered" evidence="1">
    <location>
        <begin position="1"/>
        <end position="29"/>
    </location>
</feature>
<evidence type="ECO:0000313" key="4">
    <source>
        <dbReference type="Proteomes" id="UP001054821"/>
    </source>
</evidence>
<sequence>MPQEENDKAEVEHLGSENKRSCKVSSDGGRKPALGYTGVGGLLRDHNGNWIKSFSVNLGVGSVIEAKLWGIFWGLHLAWEAGFRSVEKEWCCSVKHIFREQNFVADSLASMSHDLPLGLHVLDWCGFELLAADARSLAHPRMVVV</sequence>
<organism evidence="3 4">
    <name type="scientific">Prunus dulcis</name>
    <name type="common">Almond</name>
    <name type="synonym">Amygdalus dulcis</name>
    <dbReference type="NCBI Taxonomy" id="3755"/>
    <lineage>
        <taxon>Eukaryota</taxon>
        <taxon>Viridiplantae</taxon>
        <taxon>Streptophyta</taxon>
        <taxon>Embryophyta</taxon>
        <taxon>Tracheophyta</taxon>
        <taxon>Spermatophyta</taxon>
        <taxon>Magnoliopsida</taxon>
        <taxon>eudicotyledons</taxon>
        <taxon>Gunneridae</taxon>
        <taxon>Pentapetalae</taxon>
        <taxon>rosids</taxon>
        <taxon>fabids</taxon>
        <taxon>Rosales</taxon>
        <taxon>Rosaceae</taxon>
        <taxon>Amygdaloideae</taxon>
        <taxon>Amygdaleae</taxon>
        <taxon>Prunus</taxon>
    </lineage>
</organism>
<dbReference type="PANTHER" id="PTHR47723:SF19">
    <property type="entry name" value="POLYNUCLEOTIDYL TRANSFERASE, RIBONUCLEASE H-LIKE SUPERFAMILY PROTEIN"/>
    <property type="match status" value="1"/>
</dbReference>
<reference evidence="3 4" key="1">
    <citation type="journal article" date="2022" name="G3 (Bethesda)">
        <title>Whole-genome sequence and methylome profiling of the almond [Prunus dulcis (Mill.) D.A. Webb] cultivar 'Nonpareil'.</title>
        <authorList>
            <person name="D'Amico-Willman K.M."/>
            <person name="Ouma W.Z."/>
            <person name="Meulia T."/>
            <person name="Sideli G.M."/>
            <person name="Gradziel T.M."/>
            <person name="Fresnedo-Ramirez J."/>
        </authorList>
    </citation>
    <scope>NUCLEOTIDE SEQUENCE [LARGE SCALE GENOMIC DNA]</scope>
    <source>
        <strain evidence="3">Clone GOH B32 T37-40</strain>
    </source>
</reference>
<dbReference type="PANTHER" id="PTHR47723">
    <property type="entry name" value="OS05G0353850 PROTEIN"/>
    <property type="match status" value="1"/>
</dbReference>
<proteinExistence type="predicted"/>
<feature type="compositionally biased region" description="Basic and acidic residues" evidence="1">
    <location>
        <begin position="1"/>
        <end position="20"/>
    </location>
</feature>